<dbReference type="SUPFAM" id="SSF48452">
    <property type="entry name" value="TPR-like"/>
    <property type="match status" value="1"/>
</dbReference>
<keyword evidence="3" id="KW-1185">Reference proteome</keyword>
<gene>
    <name evidence="2" type="primary">NCAS0A09510</name>
    <name evidence="2" type="ordered locus">NCAS_0A09510</name>
</gene>
<dbReference type="HOGENOM" id="CLU_019711_0_0_1"/>
<dbReference type="FunCoup" id="G0V7R1">
    <property type="interactions" value="65"/>
</dbReference>
<dbReference type="GO" id="GO:0006031">
    <property type="term" value="P:chitin biosynthetic process"/>
    <property type="evidence" value="ECO:0007669"/>
    <property type="project" value="EnsemblFungi"/>
</dbReference>
<dbReference type="PANTHER" id="PTHR31975:SF2">
    <property type="entry name" value="CHITIN BIOSYNTHESIS PROTEIN CHS6-RELATED"/>
    <property type="match status" value="1"/>
</dbReference>
<dbReference type="GO" id="GO:0034044">
    <property type="term" value="C:exomer complex"/>
    <property type="evidence" value="ECO:0007669"/>
    <property type="project" value="EnsemblFungi"/>
</dbReference>
<dbReference type="RefSeq" id="XP_003673890.1">
    <property type="nucleotide sequence ID" value="XM_003673842.1"/>
</dbReference>
<dbReference type="EMBL" id="HE576752">
    <property type="protein sequence ID" value="CCC67509.1"/>
    <property type="molecule type" value="Genomic_DNA"/>
</dbReference>
<dbReference type="GO" id="GO:0006893">
    <property type="term" value="P:Golgi to plasma membrane transport"/>
    <property type="evidence" value="ECO:0007669"/>
    <property type="project" value="EnsemblFungi"/>
</dbReference>
<reference key="2">
    <citation type="submission" date="2011-08" db="EMBL/GenBank/DDBJ databases">
        <title>Genome sequence of Naumovozyma castellii.</title>
        <authorList>
            <person name="Gordon J.L."/>
            <person name="Armisen D."/>
            <person name="Proux-Wera E."/>
            <person name="OhEigeartaigh S.S."/>
            <person name="Byrne K.P."/>
            <person name="Wolfe K.H."/>
        </authorList>
    </citation>
    <scope>NUCLEOTIDE SEQUENCE</scope>
    <source>
        <strain>Type strain:CBS 4309</strain>
    </source>
</reference>
<dbReference type="OrthoDB" id="434695at2759"/>
<dbReference type="eggNOG" id="ENOG502QRF3">
    <property type="taxonomic scope" value="Eukaryota"/>
</dbReference>
<evidence type="ECO:0000313" key="2">
    <source>
        <dbReference type="EMBL" id="CCC67509.1"/>
    </source>
</evidence>
<feature type="compositionally biased region" description="Polar residues" evidence="1">
    <location>
        <begin position="27"/>
        <end position="36"/>
    </location>
</feature>
<proteinExistence type="predicted"/>
<organism evidence="2 3">
    <name type="scientific">Naumovozyma castellii</name>
    <name type="common">Yeast</name>
    <name type="synonym">Saccharomyces castellii</name>
    <dbReference type="NCBI Taxonomy" id="27288"/>
    <lineage>
        <taxon>Eukaryota</taxon>
        <taxon>Fungi</taxon>
        <taxon>Dikarya</taxon>
        <taxon>Ascomycota</taxon>
        <taxon>Saccharomycotina</taxon>
        <taxon>Saccharomycetes</taxon>
        <taxon>Saccharomycetales</taxon>
        <taxon>Saccharomycetaceae</taxon>
        <taxon>Naumovozyma</taxon>
    </lineage>
</organism>
<dbReference type="InterPro" id="IPR011990">
    <property type="entry name" value="TPR-like_helical_dom_sf"/>
</dbReference>
<dbReference type="InterPro" id="IPR015374">
    <property type="entry name" value="ChAPs"/>
</dbReference>
<feature type="region of interest" description="Disordered" evidence="1">
    <location>
        <begin position="1"/>
        <end position="37"/>
    </location>
</feature>
<evidence type="ECO:0000313" key="3">
    <source>
        <dbReference type="Proteomes" id="UP000001640"/>
    </source>
</evidence>
<dbReference type="Gene3D" id="1.25.40.10">
    <property type="entry name" value="Tetratricopeptide repeat domain"/>
    <property type="match status" value="1"/>
</dbReference>
<dbReference type="Proteomes" id="UP000001640">
    <property type="component" value="Chromosome 1"/>
</dbReference>
<dbReference type="KEGG" id="ncs:NCAS_0A09510"/>
<evidence type="ECO:0000256" key="1">
    <source>
        <dbReference type="SAM" id="MobiDB-lite"/>
    </source>
</evidence>
<dbReference type="GeneID" id="96900988"/>
<dbReference type="OMA" id="SCNLINF"/>
<dbReference type="STRING" id="1064592.G0V7R1"/>
<sequence>MSLFWGSKSKKKSESALDENPEEGSATPATDSTTPQVDGADEAIVVPHKVHYTIPEYPRVIEREVGECQGNRTKLLNELASSDNMGIGPADLVHINFTDKSHKTEFGQFFYITGLDIGSKDVPKQFITSLKENIKETLKKDMNVIVTYCCVNMFSNIDIRIRCDVDGSFQFNAVDCINSTTNDQLDDQLWDEIFVSCCIRSLIMNTDLERKFPGLVEYPLAFESGGLISCQNLVTKLCKFLPRCLESGWDLSKSIHPTILHNYLMESLLLFLNIIPGKLIEFTLDLLDSLMAEDSENELYYNIAKIAVMEQDGEMESQMIVALNQTLNLLLPAIDKLAPRDIDSFQLLNCVSSLLNLQAKFLNNRKDFELSLAVCKISTELSLDSFDSWYYLAKAYVEVGKFKEALTAINSMPHLLPVDRSKQAMIQNFMSRDYYKKPLSDSNPACDLTPQELHSLGNTMKQFKEKELRRMTFGRIVMVNNSKRGYMEDIWEESCLDFGPIYGPQSCNLINFVAPTEVERLIHMNLLARNVVANKLSFFESRIYQLLMKMISLTNWNELLRLRKEVFVMESEFQTDDKIIHRNAGIIPLDIRKKRISEKWLDKLFADLFEDITINQIQLDQSEIQYSALEWELFALNYSRTWNWQEAIKCLRTTLDMRFDIISCEKILLLYLHRNLELESTVSTDTILEWLMKKVSYESRFYNDFQVFNHQVLRKLVRGMGVDITRSKVMAMPEAESGIGRTMNDMITMIAKSGQLENQ</sequence>
<dbReference type="AlphaFoldDB" id="G0V7R1"/>
<dbReference type="Pfam" id="PF09295">
    <property type="entry name" value="ChAPs"/>
    <property type="match status" value="2"/>
</dbReference>
<name>G0V7R1_NAUCA</name>
<dbReference type="PANTHER" id="PTHR31975">
    <property type="entry name" value="BUD SITE SELECTION PROTEIN 7-RELATED"/>
    <property type="match status" value="1"/>
</dbReference>
<dbReference type="InParanoid" id="G0V7R1"/>
<accession>G0V7R1</accession>
<protein>
    <submittedName>
        <fullName evidence="2">Uncharacterized protein</fullName>
    </submittedName>
</protein>
<reference evidence="3" key="1">
    <citation type="journal article" date="2011" name="Proc. Natl. Acad. Sci. U.S.A.">
        <title>Evolutionary erosion of yeast sex chromosomes by mating-type switching accidents.</title>
        <authorList>
            <person name="Gordon J.L."/>
            <person name="Armisen D."/>
            <person name="Proux-Wera E."/>
            <person name="Oheigeartaigh S.S."/>
            <person name="Byrne K.P."/>
            <person name="Wolfe K.H."/>
        </authorList>
    </citation>
    <scope>NUCLEOTIDE SEQUENCE [LARGE SCALE GENOMIC DNA]</scope>
    <source>
        <strain evidence="3">ATCC 76901 / BCRC 22586 / CBS 4309 / NBRC 1992 / NRRL Y-12630</strain>
    </source>
</reference>